<evidence type="ECO:0000256" key="2">
    <source>
        <dbReference type="SAM" id="MobiDB-lite"/>
    </source>
</evidence>
<comment type="similarity">
    <text evidence="1">Belongs to the Tango6 family.</text>
</comment>
<keyword evidence="6" id="KW-1185">Reference proteome</keyword>
<dbReference type="Proteomes" id="UP001600064">
    <property type="component" value="Unassembled WGS sequence"/>
</dbReference>
<dbReference type="Gene3D" id="1.25.10.10">
    <property type="entry name" value="Leucine-rich Repeat Variant"/>
    <property type="match status" value="1"/>
</dbReference>
<feature type="region of interest" description="Disordered" evidence="2">
    <location>
        <begin position="680"/>
        <end position="721"/>
    </location>
</feature>
<dbReference type="InterPro" id="IPR039600">
    <property type="entry name" value="TANGO6/Rtp1"/>
</dbReference>
<dbReference type="InterPro" id="IPR011989">
    <property type="entry name" value="ARM-like"/>
</dbReference>
<feature type="compositionally biased region" description="Low complexity" evidence="2">
    <location>
        <begin position="11"/>
        <end position="23"/>
    </location>
</feature>
<evidence type="ECO:0000259" key="4">
    <source>
        <dbReference type="Pfam" id="PF10363"/>
    </source>
</evidence>
<dbReference type="InterPro" id="IPR019451">
    <property type="entry name" value="Rtp1_C1"/>
</dbReference>
<dbReference type="PANTHER" id="PTHR20959:SF1">
    <property type="entry name" value="TRANSPORT AND GOLGI ORGANIZATION PROTEIN 6 HOMOLOG"/>
    <property type="match status" value="1"/>
</dbReference>
<feature type="domain" description="RNA polymerase II assembly factor Rtp1 C-terminal" evidence="4">
    <location>
        <begin position="562"/>
        <end position="662"/>
    </location>
</feature>
<evidence type="ECO:0000313" key="5">
    <source>
        <dbReference type="EMBL" id="KAL2265596.1"/>
    </source>
</evidence>
<dbReference type="GeneID" id="98128079"/>
<accession>A0ABR4D6Y9</accession>
<organism evidence="5 6">
    <name type="scientific">Remersonia thermophila</name>
    <dbReference type="NCBI Taxonomy" id="72144"/>
    <lineage>
        <taxon>Eukaryota</taxon>
        <taxon>Fungi</taxon>
        <taxon>Dikarya</taxon>
        <taxon>Ascomycota</taxon>
        <taxon>Pezizomycotina</taxon>
        <taxon>Sordariomycetes</taxon>
        <taxon>Sordariomycetidae</taxon>
        <taxon>Sordariales</taxon>
        <taxon>Sordariales incertae sedis</taxon>
        <taxon>Remersonia</taxon>
    </lineage>
</organism>
<dbReference type="EMBL" id="JAZGUE010000006">
    <property type="protein sequence ID" value="KAL2265596.1"/>
    <property type="molecule type" value="Genomic_DNA"/>
</dbReference>
<dbReference type="Pfam" id="PF10363">
    <property type="entry name" value="RTP1_C1"/>
    <property type="match status" value="1"/>
</dbReference>
<evidence type="ECO:0000256" key="1">
    <source>
        <dbReference type="ARBA" id="ARBA00005724"/>
    </source>
</evidence>
<dbReference type="PANTHER" id="PTHR20959">
    <property type="entry name" value="TRANSPORT AND GOLGI ORGANIZATION PROTEIN 6 FAMILY MEMBER"/>
    <property type="match status" value="1"/>
</dbReference>
<comment type="caution">
    <text evidence="5">The sequence shown here is derived from an EMBL/GenBank/DDBJ whole genome shotgun (WGS) entry which is preliminary data.</text>
</comment>
<name>A0ABR4D6Y9_9PEZI</name>
<feature type="region of interest" description="Disordered" evidence="2">
    <location>
        <begin position="1"/>
        <end position="23"/>
    </location>
</feature>
<protein>
    <submittedName>
        <fullName evidence="5">Uncharacterized protein</fullName>
    </submittedName>
</protein>
<evidence type="ECO:0000313" key="6">
    <source>
        <dbReference type="Proteomes" id="UP001600064"/>
    </source>
</evidence>
<sequence length="916" mass="99531">MAQPPEPVRFSQSAKSARSQQQAAREKLAWSILGAAEKAFSPDEPESSRQQASRDYNAVIQGVGTRSLLPALNTLLRNAPAWLRPKIKEELTRVSLRPDGVRASLEFMFAAHPSGTVTATEAAVPQKRGAHITHQSLQLAAGMFSNVPASVPAEEWYAAIAPQLIALLDGDGGPELVKVASYIIGFGILGRRSSGVPGTDGWKHFVEPILSRIKPPPGFSQADAESDGVVDLSRPRVLVDPAELLTALRRLHALLVSHPNPGVSKRLIYGLILQLWALASWPGDSPPAGSEVSTISRELLKMYMRLLPSPDLVLLLIRWLGYAGGYDEKEPEWAYAAADDGRLQIVDLRRSLGRAARGALGVGLDDLDAKVRKLLDLVGATHSDADIAAVLTELLKRWLKASGRKRGGIEILEQNDAQEDPVVQMMEIKTLQAIMERFPEKLATQPKHILDLASEILSSSAESDDSDEEVTGVALSLLNMIITTPGFQKSRVGPDVLARIESSLDRLSAGATPTSQTASNLRLLLLYRDEVDNTPTPAAPTDRQIEDRKTYSLAISYVMDADSPPPVRSEGLSLIGTLIKSRSPVLDIPGILVLLSKLASDPDEFIYLRVIQLYTLLADRHPRSVARELTEQFVDATERHGVDARLRFAEALAQVIQRMGETFAETAAGEAGHALLAVAGRRGKRPRTEARRAREARAREKADREAAEQWGGEVPDFSEPETPAEKAARELTERIVAGWESQRGAEDVRVRASALAVLGTAVEVNAAGLGRGLMRDAVDLCVALLPLEREPEKGILRRAAVRFVLSFVRALEAAREQGRDLGFGFGAEAQDAVLRALRYVADTDEDGLAKQHARDVVESLESWRVIQLLPSEDLQARQAQMLEGGLTRLAGLAVDPERSAAAAQGSKARPKIEEVE</sequence>
<feature type="domain" description="RNA polymerase II assembly factor Rtp1 C-terminal" evidence="3">
    <location>
        <begin position="833"/>
        <end position="861"/>
    </location>
</feature>
<proteinExistence type="inferred from homology"/>
<feature type="compositionally biased region" description="Basic and acidic residues" evidence="2">
    <location>
        <begin position="686"/>
        <end position="707"/>
    </location>
</feature>
<reference evidence="5 6" key="1">
    <citation type="journal article" date="2024" name="Commun. Biol.">
        <title>Comparative genomic analysis of thermophilic fungi reveals convergent evolutionary adaptations and gene losses.</title>
        <authorList>
            <person name="Steindorff A.S."/>
            <person name="Aguilar-Pontes M.V."/>
            <person name="Robinson A.J."/>
            <person name="Andreopoulos B."/>
            <person name="LaButti K."/>
            <person name="Kuo A."/>
            <person name="Mondo S."/>
            <person name="Riley R."/>
            <person name="Otillar R."/>
            <person name="Haridas S."/>
            <person name="Lipzen A."/>
            <person name="Grimwood J."/>
            <person name="Schmutz J."/>
            <person name="Clum A."/>
            <person name="Reid I.D."/>
            <person name="Moisan M.C."/>
            <person name="Butler G."/>
            <person name="Nguyen T.T.M."/>
            <person name="Dewar K."/>
            <person name="Conant G."/>
            <person name="Drula E."/>
            <person name="Henrissat B."/>
            <person name="Hansel C."/>
            <person name="Singer S."/>
            <person name="Hutchinson M.I."/>
            <person name="de Vries R.P."/>
            <person name="Natvig D.O."/>
            <person name="Powell A.J."/>
            <person name="Tsang A."/>
            <person name="Grigoriev I.V."/>
        </authorList>
    </citation>
    <scope>NUCLEOTIDE SEQUENCE [LARGE SCALE GENOMIC DNA]</scope>
    <source>
        <strain evidence="5 6">ATCC 22073</strain>
    </source>
</reference>
<dbReference type="RefSeq" id="XP_070864323.1">
    <property type="nucleotide sequence ID" value="XM_071013435.1"/>
</dbReference>
<dbReference type="InterPro" id="IPR019414">
    <property type="entry name" value="Rtp1_C2"/>
</dbReference>
<dbReference type="SUPFAM" id="SSF48371">
    <property type="entry name" value="ARM repeat"/>
    <property type="match status" value="1"/>
</dbReference>
<evidence type="ECO:0000259" key="3">
    <source>
        <dbReference type="Pfam" id="PF10304"/>
    </source>
</evidence>
<gene>
    <name evidence="5" type="ORF">VTJ83DRAFT_6696</name>
</gene>
<dbReference type="Pfam" id="PF10304">
    <property type="entry name" value="RTP1_C2"/>
    <property type="match status" value="1"/>
</dbReference>
<dbReference type="InterPro" id="IPR016024">
    <property type="entry name" value="ARM-type_fold"/>
</dbReference>